<name>A0AA35VTJ4_LACSI</name>
<dbReference type="FunFam" id="3.40.50.10140:FF:000007">
    <property type="entry name" value="Disease resistance protein (TIR-NBS-LRR class)"/>
    <property type="match status" value="1"/>
</dbReference>
<proteinExistence type="predicted"/>
<keyword evidence="1" id="KW-0520">NAD</keyword>
<organism evidence="3 4">
    <name type="scientific">Lactuca saligna</name>
    <name type="common">Willowleaf lettuce</name>
    <dbReference type="NCBI Taxonomy" id="75948"/>
    <lineage>
        <taxon>Eukaryota</taxon>
        <taxon>Viridiplantae</taxon>
        <taxon>Streptophyta</taxon>
        <taxon>Embryophyta</taxon>
        <taxon>Tracheophyta</taxon>
        <taxon>Spermatophyta</taxon>
        <taxon>Magnoliopsida</taxon>
        <taxon>eudicotyledons</taxon>
        <taxon>Gunneridae</taxon>
        <taxon>Pentapetalae</taxon>
        <taxon>asterids</taxon>
        <taxon>campanulids</taxon>
        <taxon>Asterales</taxon>
        <taxon>Asteraceae</taxon>
        <taxon>Cichorioideae</taxon>
        <taxon>Cichorieae</taxon>
        <taxon>Lactucinae</taxon>
        <taxon>Lactuca</taxon>
    </lineage>
</organism>
<dbReference type="Proteomes" id="UP001177003">
    <property type="component" value="Chromosome 1"/>
</dbReference>
<protein>
    <recommendedName>
        <fullName evidence="2">TIR domain-containing protein</fullName>
    </recommendedName>
</protein>
<dbReference type="InterPro" id="IPR035897">
    <property type="entry name" value="Toll_tir_struct_dom_sf"/>
</dbReference>
<gene>
    <name evidence="3" type="ORF">LSALG_LOCUS9654</name>
</gene>
<accession>A0AA35VTJ4</accession>
<evidence type="ECO:0000313" key="4">
    <source>
        <dbReference type="Proteomes" id="UP001177003"/>
    </source>
</evidence>
<dbReference type="Gene3D" id="3.40.50.10140">
    <property type="entry name" value="Toll/interleukin-1 receptor homology (TIR) domain"/>
    <property type="match status" value="1"/>
</dbReference>
<dbReference type="PANTHER" id="PTHR32009:SF133">
    <property type="entry name" value="TIR DOMAIN-CONTAINING PROTEIN"/>
    <property type="match status" value="1"/>
</dbReference>
<reference evidence="3" key="1">
    <citation type="submission" date="2023-04" db="EMBL/GenBank/DDBJ databases">
        <authorList>
            <person name="Vijverberg K."/>
            <person name="Xiong W."/>
            <person name="Schranz E."/>
        </authorList>
    </citation>
    <scope>NUCLEOTIDE SEQUENCE</scope>
</reference>
<dbReference type="InterPro" id="IPR000157">
    <property type="entry name" value="TIR_dom"/>
</dbReference>
<evidence type="ECO:0000259" key="2">
    <source>
        <dbReference type="PROSITE" id="PS50104"/>
    </source>
</evidence>
<dbReference type="SMART" id="SM00255">
    <property type="entry name" value="TIR"/>
    <property type="match status" value="1"/>
</dbReference>
<sequence>MVILSHIEDGASSSSPVDGHKYDVFVSFRGADTRYSFSDHLNHALVDSNITTFFYDEEVQRGVDLYPEIMSAIKGSKASLIVLSKNYAKSVWCLDELVQILEQHMTSNHIVVPIFYHVEPIHVKNLQSGFGDAMGSHGQRMEANTTVNEQIQWAQNIGLWKKALAQVADLKGMHINGSR</sequence>
<evidence type="ECO:0000256" key="1">
    <source>
        <dbReference type="ARBA" id="ARBA00023027"/>
    </source>
</evidence>
<dbReference type="PANTHER" id="PTHR32009">
    <property type="entry name" value="TMV RESISTANCE PROTEIN N-LIKE"/>
    <property type="match status" value="1"/>
</dbReference>
<dbReference type="PROSITE" id="PS50104">
    <property type="entry name" value="TIR"/>
    <property type="match status" value="1"/>
</dbReference>
<keyword evidence="4" id="KW-1185">Reference proteome</keyword>
<dbReference type="EMBL" id="OX465077">
    <property type="protein sequence ID" value="CAI9269272.1"/>
    <property type="molecule type" value="Genomic_DNA"/>
</dbReference>
<evidence type="ECO:0000313" key="3">
    <source>
        <dbReference type="EMBL" id="CAI9269272.1"/>
    </source>
</evidence>
<dbReference type="Pfam" id="PF01582">
    <property type="entry name" value="TIR"/>
    <property type="match status" value="1"/>
</dbReference>
<feature type="domain" description="TIR" evidence="2">
    <location>
        <begin position="20"/>
        <end position="179"/>
    </location>
</feature>
<dbReference type="AlphaFoldDB" id="A0AA35VTJ4"/>
<dbReference type="GO" id="GO:0007165">
    <property type="term" value="P:signal transduction"/>
    <property type="evidence" value="ECO:0007669"/>
    <property type="project" value="InterPro"/>
</dbReference>
<dbReference type="SUPFAM" id="SSF52200">
    <property type="entry name" value="Toll/Interleukin receptor TIR domain"/>
    <property type="match status" value="1"/>
</dbReference>